<evidence type="ECO:0000313" key="2">
    <source>
        <dbReference type="EMBL" id="CAI4216350.1"/>
    </source>
</evidence>
<feature type="transmembrane region" description="Helical" evidence="1">
    <location>
        <begin position="66"/>
        <end position="87"/>
    </location>
</feature>
<name>A0A9P1H6R3_9PEZI</name>
<keyword evidence="1" id="KW-1133">Transmembrane helix</keyword>
<evidence type="ECO:0000313" key="3">
    <source>
        <dbReference type="Proteomes" id="UP000838763"/>
    </source>
</evidence>
<reference evidence="2" key="1">
    <citation type="submission" date="2022-11" db="EMBL/GenBank/DDBJ databases">
        <authorList>
            <person name="Scott C."/>
            <person name="Bruce N."/>
        </authorList>
    </citation>
    <scope>NUCLEOTIDE SEQUENCE</scope>
</reference>
<proteinExistence type="predicted"/>
<feature type="transmembrane region" description="Helical" evidence="1">
    <location>
        <begin position="136"/>
        <end position="155"/>
    </location>
</feature>
<comment type="caution">
    <text evidence="2">The sequence shown here is derived from an EMBL/GenBank/DDBJ whole genome shotgun (WGS) entry which is preliminary data.</text>
</comment>
<sequence>MSFVLFETSESVIELLWDIALAFFILRIALAYFALVFASSFLLSYALSNHLVPTTLLSPTPAHSELLALGSHALLMAFWARFAVVYFEVPRVLGFRLAIGFVAAAFLFAAEALVVFCASEQGLVGWISGMEPAARLTWLGLLVAFALLPSLMMAAEKPVVDECEKCHYAATSHGQEKKPVTAAV</sequence>
<organism evidence="2 3">
    <name type="scientific">Parascedosporium putredinis</name>
    <dbReference type="NCBI Taxonomy" id="1442378"/>
    <lineage>
        <taxon>Eukaryota</taxon>
        <taxon>Fungi</taxon>
        <taxon>Dikarya</taxon>
        <taxon>Ascomycota</taxon>
        <taxon>Pezizomycotina</taxon>
        <taxon>Sordariomycetes</taxon>
        <taxon>Hypocreomycetidae</taxon>
        <taxon>Microascales</taxon>
        <taxon>Microascaceae</taxon>
        <taxon>Parascedosporium</taxon>
    </lineage>
</organism>
<dbReference type="EMBL" id="CALLCH030000015">
    <property type="protein sequence ID" value="CAI4216350.1"/>
    <property type="molecule type" value="Genomic_DNA"/>
</dbReference>
<feature type="transmembrane region" description="Helical" evidence="1">
    <location>
        <begin position="21"/>
        <end position="46"/>
    </location>
</feature>
<dbReference type="OrthoDB" id="4847749at2759"/>
<protein>
    <recommendedName>
        <fullName evidence="4">Transmembrane protein</fullName>
    </recommendedName>
</protein>
<gene>
    <name evidence="2" type="ORF">PPNO1_LOCUS6008</name>
</gene>
<evidence type="ECO:0008006" key="4">
    <source>
        <dbReference type="Google" id="ProtNLM"/>
    </source>
</evidence>
<feature type="transmembrane region" description="Helical" evidence="1">
    <location>
        <begin position="94"/>
        <end position="116"/>
    </location>
</feature>
<keyword evidence="3" id="KW-1185">Reference proteome</keyword>
<evidence type="ECO:0000256" key="1">
    <source>
        <dbReference type="SAM" id="Phobius"/>
    </source>
</evidence>
<keyword evidence="1" id="KW-0472">Membrane</keyword>
<keyword evidence="1" id="KW-0812">Transmembrane</keyword>
<accession>A0A9P1H6R3</accession>
<dbReference type="Proteomes" id="UP000838763">
    <property type="component" value="Unassembled WGS sequence"/>
</dbReference>
<dbReference type="AlphaFoldDB" id="A0A9P1H6R3"/>